<dbReference type="InterPro" id="IPR009075">
    <property type="entry name" value="AcylCo_DH/oxidase_C"/>
</dbReference>
<accession>A0ABY5KH22</accession>
<gene>
    <name evidence="10" type="ORF">NP095_14175</name>
</gene>
<dbReference type="InterPro" id="IPR052166">
    <property type="entry name" value="Diverse_Acyl-CoA_DH"/>
</dbReference>
<sequence>MSHYKSNLRDVEFNLFELFDRQSVLGTGPFDEVDVDTAKSILAEVERLSREDLAASFVDADRNPPVFDPATHTLKQNPEFAKSYQAWMDAEWWRLQLPTELGGQPAPSSLVWAMGEFVLGANPAIWMYGAGPAFSRVVWENGNERDQKIAQTMIDRKWLTTMVLTEPDAGSDVGAGRTKAFPNEDGTWRIEGVKRFITSAVSDLGENTMHMVLARPVGVEGAGGPGTKGLSLFLVPEHHFDLETGELTGERNGVYVTNVEKKMGIKVSATCEVTFGDPQLGGPATGWLLGEVHDGINQMFRVIENARMMVGSKAIATLSTGYLNALEYAKERVQGADMLNPAKDAPRVTITHHPDVRRSLLTQKAFAEGLRSLMIYTASFQDEVMVKKESGEDASLEHSVNDLLLPIVKGYGSERSWVLLGTESLQTFGGSGFLQEYPLEQYVRDAKIDTLYEGTTAIQGQDLFFRKIVKDQGRALGYLSDQIKSFIDSESGNGRLKVERDLLAKGLEDTTAVITAMFNDLMASNPADENGDARNVYKVALNTTRLVYVLGDLVVSWLLLRGAEVAQNKLDAGATGADKSFYEGKVAAASFFAKTVLPRLAAERAMAEAVDLDVMELDEAAF</sequence>
<comment type="similarity">
    <text evidence="2 6">Belongs to the acyl-CoA dehydrogenase family.</text>
</comment>
<dbReference type="PANTHER" id="PTHR42803:SF1">
    <property type="entry name" value="BROAD-SPECIFICITY LINEAR ACYL-COA DEHYDROGENASE FADE5"/>
    <property type="match status" value="1"/>
</dbReference>
<keyword evidence="5 6" id="KW-0560">Oxidoreductase</keyword>
<dbReference type="Gene3D" id="1.20.140.10">
    <property type="entry name" value="Butyryl-CoA Dehydrogenase, subunit A, domain 3"/>
    <property type="match status" value="1"/>
</dbReference>
<dbReference type="InterPro" id="IPR025878">
    <property type="entry name" value="Acyl-CoA_dh-like_C_dom"/>
</dbReference>
<dbReference type="Proteomes" id="UP001315860">
    <property type="component" value="Chromosome"/>
</dbReference>
<evidence type="ECO:0000259" key="7">
    <source>
        <dbReference type="Pfam" id="PF00441"/>
    </source>
</evidence>
<dbReference type="InterPro" id="IPR036250">
    <property type="entry name" value="AcylCo_DH-like_C"/>
</dbReference>
<reference evidence="10 11" key="1">
    <citation type="submission" date="2022-07" db="EMBL/GenBank/DDBJ databases">
        <title>Novel species in genus Aeromicrobium.</title>
        <authorList>
            <person name="Ye L."/>
        </authorList>
    </citation>
    <scope>NUCLEOTIDE SEQUENCE [LARGE SCALE GENOMIC DNA]</scope>
    <source>
        <strain evidence="11">zg-Y50</strain>
    </source>
</reference>
<dbReference type="Gene3D" id="2.40.110.20">
    <property type="match status" value="1"/>
</dbReference>
<feature type="domain" description="Acyl-CoA dehydrogenase/oxidase C-terminal" evidence="7">
    <location>
        <begin position="294"/>
        <end position="460"/>
    </location>
</feature>
<feature type="domain" description="Acetyl-CoA dehydrogenase-like C-terminal" evidence="9">
    <location>
        <begin position="481"/>
        <end position="618"/>
    </location>
</feature>
<keyword evidence="3 6" id="KW-0285">Flavoprotein</keyword>
<evidence type="ECO:0000256" key="1">
    <source>
        <dbReference type="ARBA" id="ARBA00001974"/>
    </source>
</evidence>
<organism evidence="10 11">
    <name type="scientific">Aeromicrobium duanguangcaii</name>
    <dbReference type="NCBI Taxonomy" id="2968086"/>
    <lineage>
        <taxon>Bacteria</taxon>
        <taxon>Bacillati</taxon>
        <taxon>Actinomycetota</taxon>
        <taxon>Actinomycetes</taxon>
        <taxon>Propionibacteriales</taxon>
        <taxon>Nocardioidaceae</taxon>
        <taxon>Aeromicrobium</taxon>
    </lineage>
</organism>
<evidence type="ECO:0000256" key="5">
    <source>
        <dbReference type="ARBA" id="ARBA00023002"/>
    </source>
</evidence>
<dbReference type="Pfam" id="PF02770">
    <property type="entry name" value="Acyl-CoA_dh_M"/>
    <property type="match status" value="1"/>
</dbReference>
<evidence type="ECO:0000256" key="6">
    <source>
        <dbReference type="RuleBase" id="RU362125"/>
    </source>
</evidence>
<evidence type="ECO:0000259" key="8">
    <source>
        <dbReference type="Pfam" id="PF02770"/>
    </source>
</evidence>
<keyword evidence="4 6" id="KW-0274">FAD</keyword>
<dbReference type="PANTHER" id="PTHR42803">
    <property type="entry name" value="ACYL-COA DEHYDROGENASE"/>
    <property type="match status" value="1"/>
</dbReference>
<protein>
    <submittedName>
        <fullName evidence="10">Acyl-CoA dehydrogenase</fullName>
    </submittedName>
</protein>
<name>A0ABY5KH22_9ACTN</name>
<dbReference type="RefSeq" id="WP_232419555.1">
    <property type="nucleotide sequence ID" value="NZ_CP101990.1"/>
</dbReference>
<evidence type="ECO:0000259" key="9">
    <source>
        <dbReference type="Pfam" id="PF12806"/>
    </source>
</evidence>
<proteinExistence type="inferred from homology"/>
<evidence type="ECO:0000256" key="4">
    <source>
        <dbReference type="ARBA" id="ARBA00022827"/>
    </source>
</evidence>
<keyword evidence="11" id="KW-1185">Reference proteome</keyword>
<dbReference type="SUPFAM" id="SSF47203">
    <property type="entry name" value="Acyl-CoA dehydrogenase C-terminal domain-like"/>
    <property type="match status" value="1"/>
</dbReference>
<evidence type="ECO:0000313" key="10">
    <source>
        <dbReference type="EMBL" id="UUI68335.1"/>
    </source>
</evidence>
<dbReference type="InterPro" id="IPR006091">
    <property type="entry name" value="Acyl-CoA_Oxase/DH_mid-dom"/>
</dbReference>
<evidence type="ECO:0000256" key="2">
    <source>
        <dbReference type="ARBA" id="ARBA00009347"/>
    </source>
</evidence>
<dbReference type="Pfam" id="PF00441">
    <property type="entry name" value="Acyl-CoA_dh_1"/>
    <property type="match status" value="1"/>
</dbReference>
<dbReference type="InterPro" id="IPR009100">
    <property type="entry name" value="AcylCoA_DH/oxidase_NM_dom_sf"/>
</dbReference>
<dbReference type="Pfam" id="PF12806">
    <property type="entry name" value="Acyl-CoA_dh_C"/>
    <property type="match status" value="1"/>
</dbReference>
<comment type="cofactor">
    <cofactor evidence="1 6">
        <name>FAD</name>
        <dbReference type="ChEBI" id="CHEBI:57692"/>
    </cofactor>
</comment>
<dbReference type="EMBL" id="CP101990">
    <property type="protein sequence ID" value="UUI68335.1"/>
    <property type="molecule type" value="Genomic_DNA"/>
</dbReference>
<evidence type="ECO:0000256" key="3">
    <source>
        <dbReference type="ARBA" id="ARBA00022630"/>
    </source>
</evidence>
<evidence type="ECO:0000313" key="11">
    <source>
        <dbReference type="Proteomes" id="UP001315860"/>
    </source>
</evidence>
<dbReference type="SUPFAM" id="SSF56645">
    <property type="entry name" value="Acyl-CoA dehydrogenase NM domain-like"/>
    <property type="match status" value="1"/>
</dbReference>
<feature type="domain" description="Acyl-CoA oxidase/dehydrogenase middle" evidence="8">
    <location>
        <begin position="162"/>
        <end position="276"/>
    </location>
</feature>